<keyword evidence="5" id="KW-0548">Nucleotidyltransferase</keyword>
<dbReference type="GO" id="GO:0052621">
    <property type="term" value="F:diguanylate cyclase activity"/>
    <property type="evidence" value="ECO:0007669"/>
    <property type="project" value="UniProtKB-EC"/>
</dbReference>
<dbReference type="InterPro" id="IPR029787">
    <property type="entry name" value="Nucleotide_cyclase"/>
</dbReference>
<organism evidence="5 6">
    <name type="scientific">Massilia suwonensis</name>
    <dbReference type="NCBI Taxonomy" id="648895"/>
    <lineage>
        <taxon>Bacteria</taxon>
        <taxon>Pseudomonadati</taxon>
        <taxon>Pseudomonadota</taxon>
        <taxon>Betaproteobacteria</taxon>
        <taxon>Burkholderiales</taxon>
        <taxon>Oxalobacteraceae</taxon>
        <taxon>Telluria group</taxon>
        <taxon>Massilia</taxon>
    </lineage>
</organism>
<feature type="transmembrane region" description="Helical" evidence="3">
    <location>
        <begin position="94"/>
        <end position="113"/>
    </location>
</feature>
<feature type="transmembrane region" description="Helical" evidence="3">
    <location>
        <begin position="183"/>
        <end position="204"/>
    </location>
</feature>
<dbReference type="EMBL" id="JBHSMR010000008">
    <property type="protein sequence ID" value="MFC5477328.1"/>
    <property type="molecule type" value="Genomic_DNA"/>
</dbReference>
<feature type="domain" description="GGDEF" evidence="4">
    <location>
        <begin position="246"/>
        <end position="378"/>
    </location>
</feature>
<evidence type="ECO:0000313" key="6">
    <source>
        <dbReference type="Proteomes" id="UP001596101"/>
    </source>
</evidence>
<dbReference type="RefSeq" id="WP_379751969.1">
    <property type="nucleotide sequence ID" value="NZ_JBHSMR010000008.1"/>
</dbReference>
<accession>A0ABW0MGH0</accession>
<name>A0ABW0MGH0_9BURK</name>
<comment type="caution">
    <text evidence="5">The sequence shown here is derived from an EMBL/GenBank/DDBJ whole genome shotgun (WGS) entry which is preliminary data.</text>
</comment>
<keyword evidence="3" id="KW-1133">Transmembrane helix</keyword>
<dbReference type="PANTHER" id="PTHR45138:SF9">
    <property type="entry name" value="DIGUANYLATE CYCLASE DGCM-RELATED"/>
    <property type="match status" value="1"/>
</dbReference>
<evidence type="ECO:0000313" key="5">
    <source>
        <dbReference type="EMBL" id="MFC5477328.1"/>
    </source>
</evidence>
<dbReference type="InterPro" id="IPR050469">
    <property type="entry name" value="Diguanylate_Cyclase"/>
</dbReference>
<dbReference type="SMART" id="SM00267">
    <property type="entry name" value="GGDEF"/>
    <property type="match status" value="1"/>
</dbReference>
<dbReference type="CDD" id="cd01949">
    <property type="entry name" value="GGDEF"/>
    <property type="match status" value="1"/>
</dbReference>
<evidence type="ECO:0000256" key="2">
    <source>
        <dbReference type="ARBA" id="ARBA00034247"/>
    </source>
</evidence>
<reference evidence="6" key="1">
    <citation type="journal article" date="2019" name="Int. J. Syst. Evol. Microbiol.">
        <title>The Global Catalogue of Microorganisms (GCM) 10K type strain sequencing project: providing services to taxonomists for standard genome sequencing and annotation.</title>
        <authorList>
            <consortium name="The Broad Institute Genomics Platform"/>
            <consortium name="The Broad Institute Genome Sequencing Center for Infectious Disease"/>
            <person name="Wu L."/>
            <person name="Ma J."/>
        </authorList>
    </citation>
    <scope>NUCLEOTIDE SEQUENCE [LARGE SCALE GENOMIC DNA]</scope>
    <source>
        <strain evidence="6">CCUG 43111</strain>
    </source>
</reference>
<dbReference type="Proteomes" id="UP001596101">
    <property type="component" value="Unassembled WGS sequence"/>
</dbReference>
<dbReference type="InterPro" id="IPR000160">
    <property type="entry name" value="GGDEF_dom"/>
</dbReference>
<keyword evidence="3" id="KW-0812">Transmembrane</keyword>
<keyword evidence="3" id="KW-0472">Membrane</keyword>
<gene>
    <name evidence="5" type="ORF">ACFPQ5_03955</name>
</gene>
<feature type="transmembrane region" description="Helical" evidence="3">
    <location>
        <begin position="153"/>
        <end position="177"/>
    </location>
</feature>
<evidence type="ECO:0000259" key="4">
    <source>
        <dbReference type="PROSITE" id="PS50887"/>
    </source>
</evidence>
<dbReference type="PANTHER" id="PTHR45138">
    <property type="entry name" value="REGULATORY COMPONENTS OF SENSORY TRANSDUCTION SYSTEM"/>
    <property type="match status" value="1"/>
</dbReference>
<keyword evidence="6" id="KW-1185">Reference proteome</keyword>
<feature type="transmembrane region" description="Helical" evidence="3">
    <location>
        <begin position="6"/>
        <end position="25"/>
    </location>
</feature>
<feature type="transmembrane region" description="Helical" evidence="3">
    <location>
        <begin position="119"/>
        <end position="141"/>
    </location>
</feature>
<evidence type="ECO:0000256" key="1">
    <source>
        <dbReference type="ARBA" id="ARBA00012528"/>
    </source>
</evidence>
<dbReference type="PROSITE" id="PS50887">
    <property type="entry name" value="GGDEF"/>
    <property type="match status" value="1"/>
</dbReference>
<proteinExistence type="predicted"/>
<dbReference type="SUPFAM" id="SSF55073">
    <property type="entry name" value="Nucleotide cyclase"/>
    <property type="match status" value="1"/>
</dbReference>
<sequence>MIDHYLYILGIAIGNVAFGVLMLPYVRSNSVTPGLTVWMWARMAFGATQLLAWLRPETGWPLLAILESAGWIAGMTLEAAAYFMFFGYARLRRYLAPVAGLSLVLACAASLNGLPHRELVVYVSLVMGMGAFTTGAILMRLRQSDTTALQRLIGVSDMGSGAAMVFWALVFLAGLPVPGWGEAMAYVAGYLLLIVNGFGFILMSKQRDDARMARLATTDDLTGLLNRRAFFERAEAARLLALRQQQPITLLMLDIDHFKQLNDRFGHATGDEALVQFATSCNAALREHDILGRLGGEEFALALPGTDLEGALHAAERLRQGVLDIRLLTCGNSYTMTVSIGAVLIDPQEELPAALARADHALYEAKGNGRNRVEAGLPGRRRA</sequence>
<comment type="catalytic activity">
    <reaction evidence="2">
        <text>2 GTP = 3',3'-c-di-GMP + 2 diphosphate</text>
        <dbReference type="Rhea" id="RHEA:24898"/>
        <dbReference type="ChEBI" id="CHEBI:33019"/>
        <dbReference type="ChEBI" id="CHEBI:37565"/>
        <dbReference type="ChEBI" id="CHEBI:58805"/>
        <dbReference type="EC" id="2.7.7.65"/>
    </reaction>
</comment>
<dbReference type="EC" id="2.7.7.65" evidence="1"/>
<dbReference type="InterPro" id="IPR043128">
    <property type="entry name" value="Rev_trsase/Diguanyl_cyclase"/>
</dbReference>
<keyword evidence="5" id="KW-0808">Transferase</keyword>
<protein>
    <recommendedName>
        <fullName evidence="1">diguanylate cyclase</fullName>
        <ecNumber evidence="1">2.7.7.65</ecNumber>
    </recommendedName>
</protein>
<evidence type="ECO:0000256" key="3">
    <source>
        <dbReference type="SAM" id="Phobius"/>
    </source>
</evidence>
<dbReference type="Pfam" id="PF00990">
    <property type="entry name" value="GGDEF"/>
    <property type="match status" value="1"/>
</dbReference>
<dbReference type="NCBIfam" id="TIGR00254">
    <property type="entry name" value="GGDEF"/>
    <property type="match status" value="1"/>
</dbReference>
<feature type="transmembrane region" description="Helical" evidence="3">
    <location>
        <begin position="60"/>
        <end position="82"/>
    </location>
</feature>
<dbReference type="Gene3D" id="3.30.70.270">
    <property type="match status" value="1"/>
</dbReference>